<evidence type="ECO:0000256" key="1">
    <source>
        <dbReference type="ARBA" id="ARBA00001637"/>
    </source>
</evidence>
<dbReference type="Gene3D" id="3.30.70.640">
    <property type="entry name" value="Molybdopterin cofactor biosynthesis C (MoaC) domain"/>
    <property type="match status" value="1"/>
</dbReference>
<evidence type="ECO:0000256" key="2">
    <source>
        <dbReference type="ARBA" id="ARBA00005046"/>
    </source>
</evidence>
<keyword evidence="4" id="KW-0501">Molybdenum cofactor biosynthesis</keyword>
<comment type="catalytic activity">
    <reaction evidence="1">
        <text>(8S)-3',8-cyclo-7,8-dihydroguanosine 5'-triphosphate = cyclic pyranopterin phosphate + diphosphate</text>
        <dbReference type="Rhea" id="RHEA:49580"/>
        <dbReference type="ChEBI" id="CHEBI:33019"/>
        <dbReference type="ChEBI" id="CHEBI:59648"/>
        <dbReference type="ChEBI" id="CHEBI:131766"/>
        <dbReference type="EC" id="4.6.1.17"/>
    </reaction>
</comment>
<accession>A0ABR0LZZ4</accession>
<dbReference type="Pfam" id="PF01967">
    <property type="entry name" value="MoaC"/>
    <property type="match status" value="1"/>
</dbReference>
<feature type="compositionally biased region" description="Pro residues" evidence="6">
    <location>
        <begin position="529"/>
        <end position="540"/>
    </location>
</feature>
<dbReference type="NCBIfam" id="NF006870">
    <property type="entry name" value="PRK09364.1"/>
    <property type="match status" value="1"/>
</dbReference>
<dbReference type="SUPFAM" id="SSF55040">
    <property type="entry name" value="Molybdenum cofactor biosynthesis protein C, MoaC"/>
    <property type="match status" value="1"/>
</dbReference>
<organism evidence="9 10">
    <name type="scientific">Cryomyces antarcticus</name>
    <dbReference type="NCBI Taxonomy" id="329879"/>
    <lineage>
        <taxon>Eukaryota</taxon>
        <taxon>Fungi</taxon>
        <taxon>Dikarya</taxon>
        <taxon>Ascomycota</taxon>
        <taxon>Pezizomycotina</taxon>
        <taxon>Dothideomycetes</taxon>
        <taxon>Dothideomycetes incertae sedis</taxon>
        <taxon>Cryomyces</taxon>
    </lineage>
</organism>
<dbReference type="InterPro" id="IPR010505">
    <property type="entry name" value="MoaA_twitch"/>
</dbReference>
<evidence type="ECO:0000259" key="7">
    <source>
        <dbReference type="Pfam" id="PF01967"/>
    </source>
</evidence>
<comment type="caution">
    <text evidence="9">The sequence shown here is derived from an EMBL/GenBank/DDBJ whole genome shotgun (WGS) entry which is preliminary data.</text>
</comment>
<dbReference type="PANTHER" id="PTHR22960">
    <property type="entry name" value="MOLYBDOPTERIN COFACTOR SYNTHESIS PROTEIN A"/>
    <property type="match status" value="1"/>
</dbReference>
<evidence type="ECO:0000313" key="10">
    <source>
        <dbReference type="Proteomes" id="UP001357485"/>
    </source>
</evidence>
<dbReference type="InterPro" id="IPR047594">
    <property type="entry name" value="MoaC_bact/euk"/>
</dbReference>
<dbReference type="SUPFAM" id="SSF102114">
    <property type="entry name" value="Radical SAM enzymes"/>
    <property type="match status" value="1"/>
</dbReference>
<dbReference type="HAMAP" id="MF_01224_B">
    <property type="entry name" value="MoaC_B"/>
    <property type="match status" value="1"/>
</dbReference>
<dbReference type="InterPro" id="IPR058240">
    <property type="entry name" value="rSAM_sf"/>
</dbReference>
<dbReference type="CDD" id="cd01420">
    <property type="entry name" value="MoaC_PE"/>
    <property type="match status" value="1"/>
</dbReference>
<feature type="region of interest" description="Disordered" evidence="6">
    <location>
        <begin position="480"/>
        <end position="541"/>
    </location>
</feature>
<evidence type="ECO:0000313" key="9">
    <source>
        <dbReference type="EMBL" id="KAK5257464.1"/>
    </source>
</evidence>
<keyword evidence="5" id="KW-0456">Lyase</keyword>
<keyword evidence="10" id="KW-1185">Reference proteome</keyword>
<dbReference type="EMBL" id="JAVRRA010008222">
    <property type="protein sequence ID" value="KAK5257464.1"/>
    <property type="molecule type" value="Genomic_DNA"/>
</dbReference>
<dbReference type="EC" id="4.6.1.17" evidence="3"/>
<evidence type="ECO:0000259" key="8">
    <source>
        <dbReference type="Pfam" id="PF06463"/>
    </source>
</evidence>
<proteinExistence type="inferred from homology"/>
<evidence type="ECO:0000256" key="4">
    <source>
        <dbReference type="ARBA" id="ARBA00023150"/>
    </source>
</evidence>
<dbReference type="CDD" id="cd21117">
    <property type="entry name" value="Twitch_MoaA"/>
    <property type="match status" value="1"/>
</dbReference>
<feature type="compositionally biased region" description="Basic and acidic residues" evidence="6">
    <location>
        <begin position="498"/>
        <end position="512"/>
    </location>
</feature>
<dbReference type="PANTHER" id="PTHR22960:SF0">
    <property type="entry name" value="MOLYBDENUM COFACTOR BIOSYNTHESIS PROTEIN 1"/>
    <property type="match status" value="1"/>
</dbReference>
<evidence type="ECO:0000256" key="5">
    <source>
        <dbReference type="ARBA" id="ARBA00023239"/>
    </source>
</evidence>
<dbReference type="InterPro" id="IPR050105">
    <property type="entry name" value="MoCo_biosynth_MoaA/MoaC"/>
</dbReference>
<dbReference type="InterPro" id="IPR002820">
    <property type="entry name" value="Mopterin_CF_biosynth-C_dom"/>
</dbReference>
<evidence type="ECO:0000256" key="3">
    <source>
        <dbReference type="ARBA" id="ARBA00012575"/>
    </source>
</evidence>
<name>A0ABR0LZZ4_9PEZI</name>
<dbReference type="Pfam" id="PF06463">
    <property type="entry name" value="Mob_synth_C"/>
    <property type="match status" value="1"/>
</dbReference>
<protein>
    <recommendedName>
        <fullName evidence="3">cyclic pyranopterin monophosphate synthase</fullName>
        <ecNumber evidence="3">4.6.1.17</ecNumber>
    </recommendedName>
</protein>
<feature type="domain" description="Molybdopterin cofactor biosynthesis C (MoaC)" evidence="7">
    <location>
        <begin position="554"/>
        <end position="693"/>
    </location>
</feature>
<dbReference type="InterPro" id="IPR036522">
    <property type="entry name" value="MoaC_sf"/>
</dbReference>
<dbReference type="InterPro" id="IPR023045">
    <property type="entry name" value="MoaC"/>
</dbReference>
<dbReference type="NCBIfam" id="TIGR00581">
    <property type="entry name" value="moaC"/>
    <property type="match status" value="1"/>
</dbReference>
<evidence type="ECO:0000256" key="6">
    <source>
        <dbReference type="SAM" id="MobiDB-lite"/>
    </source>
</evidence>
<dbReference type="Proteomes" id="UP001357485">
    <property type="component" value="Unassembled WGS sequence"/>
</dbReference>
<sequence>MTRRKGFDAVMKSVERILEMNKLGAGIKLKINCVVMRGLNEREILPFVEMGREKDVEVRFIEYMPFDGNKWSKGKMLSYQEMLDIIRTKHPGLQMIRGHKNDTSKTYRVPGFVGKVGFITSMTHNFCGTCNRLRITSDGNLKVCLFGNAEISLRDLLRKDNDGEPIDEEAFEAMKQIEMDRHQGLSGDETVFGWGERERELLDVIGMAVKRKKEKHAGMGELENMKNRPMILIDELKHFPRRSAPTSTRHVNRSTMISTPSSCLRLPYHLLHSGWASPLTARLFSTSSMLAEQNSLLDPLKSLRARRRNEAVKQYLAHKKGSVSSGEAIPETTNAADLSSHQINIRKHLSVSASESSDQVPQGQDPQNFVRRYARDAGSVGGSRFHLVPGEASSLSETDPRRGPESPTSARVAHIDLRTIPGAQDALFSDDSINAMGEAQAAGDALPSTRHAVQEWSLGRHSQASRTIGEHYKAINQHAHRTDIEPPHGAVPITRVPQRGDQDAYHVAKRPDLSPNCATEPRPTAGADPIPPHSTGPAPAPTLTHLTPTGEAHMVDIGIKPTTRRAAVAISRLHFSNPTAASLIATNSLKKGDVLSVARIAGIMAAKATSTLIPLCHPLAITHLSVTCVLRHELGPFGGVAVEARVECQGLTGVEMEALTAASVAALTVYDMCKAVDRGMEVRLAKVVLKEGGRSGSWRDEAYWAKEPRRGDGKGQ</sequence>
<feature type="domain" description="Molybdenum cofactor biosynthesis protein A-like twitch" evidence="8">
    <location>
        <begin position="56"/>
        <end position="176"/>
    </location>
</feature>
<feature type="region of interest" description="Disordered" evidence="6">
    <location>
        <begin position="380"/>
        <end position="412"/>
    </location>
</feature>
<gene>
    <name evidence="9" type="ORF">LTR16_000576</name>
</gene>
<dbReference type="InterPro" id="IPR013785">
    <property type="entry name" value="Aldolase_TIM"/>
</dbReference>
<dbReference type="Gene3D" id="3.20.20.70">
    <property type="entry name" value="Aldolase class I"/>
    <property type="match status" value="1"/>
</dbReference>
<reference evidence="9 10" key="1">
    <citation type="submission" date="2023-08" db="EMBL/GenBank/DDBJ databases">
        <title>Black Yeasts Isolated from many extreme environments.</title>
        <authorList>
            <person name="Coleine C."/>
            <person name="Stajich J.E."/>
            <person name="Selbmann L."/>
        </authorList>
    </citation>
    <scope>NUCLEOTIDE SEQUENCE [LARGE SCALE GENOMIC DNA]</scope>
    <source>
        <strain evidence="9 10">CCFEE 536</strain>
    </source>
</reference>
<comment type="pathway">
    <text evidence="2">Cofactor biosynthesis; molybdopterin biosynthesis.</text>
</comment>